<sequence length="264" mass="30659">MELEELSISNLLEILTENWQKPKELLEISKDYDDTNVQVTIYESCVVLISANIESGIKQIAKSWIDDYNKFVGASQANNSLMKAVQDSYYEDKGFNQKYREKIKNLHKDNNIPIDANCITTNLKNPKPDTFIKFFSKVGEKKFLERINSEQLSDLFSSNSDERDPIKEMILKKIDILKNNPMSSNEELLAKLNLNYQGSNAWKTFLDELVKARNKVAHGNEEQITLTKIKVKDFIEKAEYFQYLTVLNLYQIFLDDYNESILIV</sequence>
<dbReference type="Proteomes" id="UP000194948">
    <property type="component" value="Chromosome"/>
</dbReference>
<name>A0AAQ3WAF7_9ENTE</name>
<dbReference type="InterPro" id="IPR041519">
    <property type="entry name" value="HEPN_RiboL-PSP"/>
</dbReference>
<organism evidence="2 3">
    <name type="scientific">Candidatus Enterococcus palustris</name>
    <dbReference type="NCBI Taxonomy" id="1834189"/>
    <lineage>
        <taxon>Bacteria</taxon>
        <taxon>Bacillati</taxon>
        <taxon>Bacillota</taxon>
        <taxon>Bacilli</taxon>
        <taxon>Lactobacillales</taxon>
        <taxon>Enterococcaceae</taxon>
        <taxon>Enterococcus</taxon>
    </lineage>
</organism>
<reference evidence="2" key="2">
    <citation type="submission" date="2024-03" db="EMBL/GenBank/DDBJ databases">
        <title>The Genome Sequence of Enterococcus sp. DIV0205d.</title>
        <authorList>
            <consortium name="The Broad Institute Genomics Platform"/>
            <consortium name="The Broad Institute Microbial Omics Core"/>
            <consortium name="The Broad Institute Genomic Center for Infectious Diseases"/>
            <person name="Earl A."/>
            <person name="Manson A."/>
            <person name="Gilmore M."/>
            <person name="Schwartman J."/>
            <person name="Shea T."/>
            <person name="Abouelleil A."/>
            <person name="Cao P."/>
            <person name="Chapman S."/>
            <person name="Cusick C."/>
            <person name="Young S."/>
            <person name="Neafsey D."/>
            <person name="Nusbaum C."/>
            <person name="Birren B."/>
        </authorList>
    </citation>
    <scope>NUCLEOTIDE SEQUENCE</scope>
    <source>
        <strain evidence="2">7F3_DIV0205</strain>
    </source>
</reference>
<proteinExistence type="predicted"/>
<accession>A0AAQ3WAF7</accession>
<dbReference type="EMBL" id="CP147244">
    <property type="protein sequence ID" value="WYK01604.1"/>
    <property type="molecule type" value="Genomic_DNA"/>
</dbReference>
<reference evidence="2" key="1">
    <citation type="submission" date="2017-05" db="EMBL/GenBank/DDBJ databases">
        <authorList>
            <consortium name="The Broad Institute Genomics Platform"/>
            <consortium name="The Broad Institute Genomic Center for Infectious Diseases"/>
            <person name="Earl A."/>
            <person name="Manson A."/>
            <person name="Schwartman J."/>
            <person name="Gilmore M."/>
            <person name="Abouelleil A."/>
            <person name="Cao P."/>
            <person name="Chapman S."/>
            <person name="Cusick C."/>
            <person name="Shea T."/>
            <person name="Young S."/>
            <person name="Neafsey D."/>
            <person name="Nusbaum C."/>
            <person name="Birren B."/>
        </authorList>
    </citation>
    <scope>NUCLEOTIDE SEQUENCE</scope>
    <source>
        <strain evidence="2">7F3_DIV0205</strain>
    </source>
</reference>
<gene>
    <name evidence="2" type="ORF">A5821_002741</name>
</gene>
<evidence type="ECO:0000313" key="2">
    <source>
        <dbReference type="EMBL" id="WYK01604.1"/>
    </source>
</evidence>
<protein>
    <recommendedName>
        <fullName evidence="1">RiboL-PSP-HEPN domain-containing protein</fullName>
    </recommendedName>
</protein>
<dbReference type="RefSeq" id="WP_086315295.1">
    <property type="nucleotide sequence ID" value="NZ_CP147244.1"/>
</dbReference>
<evidence type="ECO:0000259" key="1">
    <source>
        <dbReference type="Pfam" id="PF18735"/>
    </source>
</evidence>
<dbReference type="Pfam" id="PF18735">
    <property type="entry name" value="HEPN_RiboL-PSP"/>
    <property type="match status" value="1"/>
</dbReference>
<feature type="domain" description="RiboL-PSP-HEPN" evidence="1">
    <location>
        <begin position="23"/>
        <end position="241"/>
    </location>
</feature>
<keyword evidence="3" id="KW-1185">Reference proteome</keyword>
<dbReference type="AlphaFoldDB" id="A0AAQ3WAF7"/>
<evidence type="ECO:0000313" key="3">
    <source>
        <dbReference type="Proteomes" id="UP000194948"/>
    </source>
</evidence>